<comment type="function">
    <text evidence="2">Cleaves peptides in various proteins in a process that requires ATP hydrolysis. Has a chymotrypsin-like activity. Plays a major role in the degradation of misfolded proteins.</text>
</comment>
<comment type="subcellular location">
    <subcellularLocation>
        <location evidence="2">Cytoplasm</location>
    </subcellularLocation>
</comment>
<dbReference type="GO" id="GO:0004176">
    <property type="term" value="F:ATP-dependent peptidase activity"/>
    <property type="evidence" value="ECO:0007669"/>
    <property type="project" value="InterPro"/>
</dbReference>
<dbReference type="GO" id="GO:0004252">
    <property type="term" value="F:serine-type endopeptidase activity"/>
    <property type="evidence" value="ECO:0007669"/>
    <property type="project" value="UniProtKB-UniRule"/>
</dbReference>
<feature type="active site" evidence="2">
    <location>
        <position position="129"/>
    </location>
</feature>
<comment type="caution">
    <text evidence="2">Lacks conserved residue(s) required for the propagation of feature annotation.</text>
</comment>
<dbReference type="RefSeq" id="WP_055571167.1">
    <property type="nucleotide sequence ID" value="NZ_FMZK01000005.1"/>
</dbReference>
<feature type="compositionally biased region" description="Low complexity" evidence="5">
    <location>
        <begin position="12"/>
        <end position="21"/>
    </location>
</feature>
<keyword evidence="2" id="KW-0720">Serine protease</keyword>
<comment type="similarity">
    <text evidence="1 2 3">Belongs to the peptidase S14 family.</text>
</comment>
<dbReference type="InterPro" id="IPR001907">
    <property type="entry name" value="ClpP"/>
</dbReference>
<proteinExistence type="inferred from homology"/>
<dbReference type="CDD" id="cd07017">
    <property type="entry name" value="S14_ClpP_2"/>
    <property type="match status" value="1"/>
</dbReference>
<dbReference type="EC" id="3.4.21.92" evidence="2"/>
<dbReference type="PANTHER" id="PTHR10381:SF26">
    <property type="entry name" value="ATP-DEPENDENT CLP PROTEASE PROTEOLYTIC SUBUNIT-LIKE-RELATED"/>
    <property type="match status" value="1"/>
</dbReference>
<dbReference type="SUPFAM" id="SSF52096">
    <property type="entry name" value="ClpP/crotonase"/>
    <property type="match status" value="1"/>
</dbReference>
<dbReference type="GO" id="GO:0005737">
    <property type="term" value="C:cytoplasm"/>
    <property type="evidence" value="ECO:0007669"/>
    <property type="project" value="UniProtKB-SubCell"/>
</dbReference>
<dbReference type="GO" id="GO:0051117">
    <property type="term" value="F:ATPase binding"/>
    <property type="evidence" value="ECO:0007669"/>
    <property type="project" value="TreeGrafter"/>
</dbReference>
<gene>
    <name evidence="2" type="primary">clpP</name>
    <name evidence="6" type="ORF">SAMN05216505_105117</name>
</gene>
<evidence type="ECO:0000313" key="6">
    <source>
        <dbReference type="EMBL" id="SDD10693.1"/>
    </source>
</evidence>
<dbReference type="InterPro" id="IPR023562">
    <property type="entry name" value="ClpP/TepA"/>
</dbReference>
<comment type="catalytic activity">
    <reaction evidence="2">
        <text>Hydrolysis of proteins to small peptides in the presence of ATP and magnesium. alpha-casein is the usual test substrate. In the absence of ATP, only oligopeptides shorter than five residues are hydrolyzed (such as succinyl-Leu-Tyr-|-NHMec, and Leu-Tyr-Leu-|-Tyr-Trp, in which cleavage of the -Tyr-|-Leu- and -Tyr-|-Trp bonds also occurs).</text>
        <dbReference type="EC" id="3.4.21.92"/>
    </reaction>
</comment>
<keyword evidence="7" id="KW-1185">Reference proteome</keyword>
<dbReference type="Proteomes" id="UP000182100">
    <property type="component" value="Unassembled WGS sequence"/>
</dbReference>
<evidence type="ECO:0000313" key="7">
    <source>
        <dbReference type="Proteomes" id="UP000182100"/>
    </source>
</evidence>
<dbReference type="PANTHER" id="PTHR10381">
    <property type="entry name" value="ATP-DEPENDENT CLP PROTEASE PROTEOLYTIC SUBUNIT"/>
    <property type="match status" value="1"/>
</dbReference>
<sequence>MTRPSARPAVPGSTGRTTSGHRSTDPYAKLMEERILLLGTPIDEASANDLVSRFLLLEHRAPDRAIALHVNSPGGSFHAMSVVYDTLRFVTCAVETVCTGRAEGTAALLLAAGTPGRRYVLPGARLVLHRPAPPEPLEGSASELAARAEELSRIRDRMEEMLVRHTRRTPEQARSDIERDTVLDARAAVEYGLADRILTARESPRPVPGAR</sequence>
<dbReference type="STRING" id="67344.SAMN05216505_105117"/>
<dbReference type="InterPro" id="IPR029045">
    <property type="entry name" value="ClpP/crotonase-like_dom_sf"/>
</dbReference>
<feature type="coiled-coil region" evidence="4">
    <location>
        <begin position="141"/>
        <end position="168"/>
    </location>
</feature>
<keyword evidence="2" id="KW-0378">Hydrolase</keyword>
<feature type="region of interest" description="Disordered" evidence="5">
    <location>
        <begin position="1"/>
        <end position="25"/>
    </location>
</feature>
<reference evidence="7" key="1">
    <citation type="submission" date="2016-10" db="EMBL/GenBank/DDBJ databases">
        <authorList>
            <person name="Varghese N."/>
            <person name="Submissions S."/>
        </authorList>
    </citation>
    <scope>NUCLEOTIDE SEQUENCE [LARGE SCALE GENOMIC DNA]</scope>
    <source>
        <strain evidence="7">CGMCC 4.3504</strain>
    </source>
</reference>
<protein>
    <recommendedName>
        <fullName evidence="2 3">ATP-dependent Clp protease proteolytic subunit</fullName>
        <ecNumber evidence="2">3.4.21.92</ecNumber>
    </recommendedName>
    <alternativeName>
        <fullName evidence="2">Endopeptidase Clp</fullName>
    </alternativeName>
</protein>
<evidence type="ECO:0000256" key="3">
    <source>
        <dbReference type="RuleBase" id="RU003567"/>
    </source>
</evidence>
<accession>A0A1G6S1Y9</accession>
<dbReference type="Pfam" id="PF00574">
    <property type="entry name" value="CLP_protease"/>
    <property type="match status" value="1"/>
</dbReference>
<evidence type="ECO:0000256" key="4">
    <source>
        <dbReference type="SAM" id="Coils"/>
    </source>
</evidence>
<dbReference type="GO" id="GO:0009368">
    <property type="term" value="C:endopeptidase Clp complex"/>
    <property type="evidence" value="ECO:0007669"/>
    <property type="project" value="TreeGrafter"/>
</dbReference>
<dbReference type="EMBL" id="FMZK01000005">
    <property type="protein sequence ID" value="SDD10693.1"/>
    <property type="molecule type" value="Genomic_DNA"/>
</dbReference>
<evidence type="ECO:0000256" key="1">
    <source>
        <dbReference type="ARBA" id="ARBA00007039"/>
    </source>
</evidence>
<dbReference type="PRINTS" id="PR00127">
    <property type="entry name" value="CLPPROTEASEP"/>
</dbReference>
<dbReference type="HAMAP" id="MF_00444">
    <property type="entry name" value="ClpP"/>
    <property type="match status" value="1"/>
</dbReference>
<evidence type="ECO:0000256" key="5">
    <source>
        <dbReference type="SAM" id="MobiDB-lite"/>
    </source>
</evidence>
<name>A0A1G6S1Y9_9ACTN</name>
<keyword evidence="2" id="KW-0963">Cytoplasm</keyword>
<dbReference type="AlphaFoldDB" id="A0A1G6S1Y9"/>
<comment type="subunit">
    <text evidence="2">Fourteen ClpP subunits assemble into 2 heptameric rings which stack back to back to give a disk-like structure with a central cavity, resembling the structure of eukaryotic proteasomes.</text>
</comment>
<keyword evidence="2 6" id="KW-0645">Protease</keyword>
<dbReference type="Gene3D" id="3.90.226.10">
    <property type="entry name" value="2-enoyl-CoA Hydratase, Chain A, domain 1"/>
    <property type="match status" value="1"/>
</dbReference>
<evidence type="ECO:0000256" key="2">
    <source>
        <dbReference type="HAMAP-Rule" id="MF_00444"/>
    </source>
</evidence>
<organism evidence="6 7">
    <name type="scientific">Streptomyces prasinopilosus</name>
    <dbReference type="NCBI Taxonomy" id="67344"/>
    <lineage>
        <taxon>Bacteria</taxon>
        <taxon>Bacillati</taxon>
        <taxon>Actinomycetota</taxon>
        <taxon>Actinomycetes</taxon>
        <taxon>Kitasatosporales</taxon>
        <taxon>Streptomycetaceae</taxon>
        <taxon>Streptomyces</taxon>
    </lineage>
</organism>
<keyword evidence="4" id="KW-0175">Coiled coil</keyword>
<dbReference type="GO" id="GO:0006515">
    <property type="term" value="P:protein quality control for misfolded or incompletely synthesized proteins"/>
    <property type="evidence" value="ECO:0007669"/>
    <property type="project" value="TreeGrafter"/>
</dbReference>